<keyword evidence="1" id="KW-1133">Transmembrane helix</keyword>
<dbReference type="AlphaFoldDB" id="A0A831ZZ66"/>
<keyword evidence="1" id="KW-0812">Transmembrane</keyword>
<protein>
    <submittedName>
        <fullName evidence="2">Uncharacterized protein</fullName>
    </submittedName>
</protein>
<sequence>MTWHEAARQALDVFFAHPVSLILSVLAVSTLVSIHLIRKRLRRHWTMLLEEASEEPFCFLEESSLSDKDRAAVSYLQELRRKVWSTPDREMTLSFDAFLARAQDIVRTVASIYYPDKEEPEYQASLENLLALSRRTASRLETIVRRGPFRLLSSRPIGHYRTLYRTYRRVNESALVQSLRRYPFLYRAARLFWSVKNWNNPLYWVGKELSRESLQWLVRWFSIALINQVGKEAMRLYGTRTFADDEERDLVLVCVKLYALCASQEPSRREESFRAWVSFVCDIPLLDDAVKIRLLRQTLGAALDGEAVSAPFRTRRGDGWYRKGLARLGLSRP</sequence>
<evidence type="ECO:0000313" key="2">
    <source>
        <dbReference type="EMBL" id="HFK97742.1"/>
    </source>
</evidence>
<accession>A0A831ZZ66</accession>
<dbReference type="EMBL" id="DSTK01000033">
    <property type="protein sequence ID" value="HFK97742.1"/>
    <property type="molecule type" value="Genomic_DNA"/>
</dbReference>
<gene>
    <name evidence="2" type="ORF">ENS06_10545</name>
</gene>
<evidence type="ECO:0000256" key="1">
    <source>
        <dbReference type="SAM" id="Phobius"/>
    </source>
</evidence>
<reference evidence="2" key="1">
    <citation type="journal article" date="2020" name="mSystems">
        <title>Genome- and Community-Level Interaction Insights into Carbon Utilization and Element Cycling Functions of Hydrothermarchaeota in Hydrothermal Sediment.</title>
        <authorList>
            <person name="Zhou Z."/>
            <person name="Liu Y."/>
            <person name="Xu W."/>
            <person name="Pan J."/>
            <person name="Luo Z.H."/>
            <person name="Li M."/>
        </authorList>
    </citation>
    <scope>NUCLEOTIDE SEQUENCE [LARGE SCALE GENOMIC DNA]</scope>
    <source>
        <strain evidence="2">SpSt-456</strain>
    </source>
</reference>
<name>A0A831ZZ66_9BACT</name>
<organism evidence="2">
    <name type="scientific">Desulfacinum infernum</name>
    <dbReference type="NCBI Taxonomy" id="35837"/>
    <lineage>
        <taxon>Bacteria</taxon>
        <taxon>Pseudomonadati</taxon>
        <taxon>Thermodesulfobacteriota</taxon>
        <taxon>Syntrophobacteria</taxon>
        <taxon>Syntrophobacterales</taxon>
        <taxon>Syntrophobacteraceae</taxon>
        <taxon>Desulfacinum</taxon>
    </lineage>
</organism>
<comment type="caution">
    <text evidence="2">The sequence shown here is derived from an EMBL/GenBank/DDBJ whole genome shotgun (WGS) entry which is preliminary data.</text>
</comment>
<proteinExistence type="predicted"/>
<keyword evidence="1" id="KW-0472">Membrane</keyword>
<feature type="transmembrane region" description="Helical" evidence="1">
    <location>
        <begin position="15"/>
        <end position="37"/>
    </location>
</feature>